<proteinExistence type="predicted"/>
<evidence type="ECO:0000256" key="1">
    <source>
        <dbReference type="SAM" id="MobiDB-lite"/>
    </source>
</evidence>
<keyword evidence="3" id="KW-1185">Reference proteome</keyword>
<dbReference type="OrthoDB" id="9221952at2759"/>
<evidence type="ECO:0000313" key="2">
    <source>
        <dbReference type="EMBL" id="TRZ26201.1"/>
    </source>
</evidence>
<sequence length="106" mass="11917">MEDHGDSEIHQQPMEETQARADGCLRGGCGSQWHPADLCREEPTLETQTVPEGLHPMEKWHVAAVCGELQDRLMLEKFMEDHLLWEGPHSEAGKGLVSLSSSRNNR</sequence>
<protein>
    <submittedName>
        <fullName evidence="2">Uncharacterized protein</fullName>
    </submittedName>
</protein>
<accession>A0A8K1GYI4</accession>
<feature type="region of interest" description="Disordered" evidence="1">
    <location>
        <begin position="86"/>
        <end position="106"/>
    </location>
</feature>
<reference evidence="2" key="1">
    <citation type="submission" date="2019-04" db="EMBL/GenBank/DDBJ databases">
        <title>Genome assembly of Zosterops borbonicus 15179.</title>
        <authorList>
            <person name="Leroy T."/>
            <person name="Anselmetti Y."/>
            <person name="Tilak M.-K."/>
            <person name="Nabholz B."/>
        </authorList>
    </citation>
    <scope>NUCLEOTIDE SEQUENCE</scope>
    <source>
        <strain evidence="2">HGM_15179</strain>
        <tissue evidence="2">Muscle</tissue>
    </source>
</reference>
<gene>
    <name evidence="2" type="ORF">HGM15179_000813</name>
</gene>
<organism evidence="2 3">
    <name type="scientific">Zosterops borbonicus</name>
    <dbReference type="NCBI Taxonomy" id="364589"/>
    <lineage>
        <taxon>Eukaryota</taxon>
        <taxon>Metazoa</taxon>
        <taxon>Chordata</taxon>
        <taxon>Craniata</taxon>
        <taxon>Vertebrata</taxon>
        <taxon>Euteleostomi</taxon>
        <taxon>Archelosauria</taxon>
        <taxon>Archosauria</taxon>
        <taxon>Dinosauria</taxon>
        <taxon>Saurischia</taxon>
        <taxon>Theropoda</taxon>
        <taxon>Coelurosauria</taxon>
        <taxon>Aves</taxon>
        <taxon>Neognathae</taxon>
        <taxon>Neoaves</taxon>
        <taxon>Telluraves</taxon>
        <taxon>Australaves</taxon>
        <taxon>Passeriformes</taxon>
        <taxon>Sylvioidea</taxon>
        <taxon>Zosteropidae</taxon>
        <taxon>Zosterops</taxon>
    </lineage>
</organism>
<comment type="caution">
    <text evidence="2">The sequence shown here is derived from an EMBL/GenBank/DDBJ whole genome shotgun (WGS) entry which is preliminary data.</text>
</comment>
<name>A0A8K1GYI4_9PASS</name>
<dbReference type="EMBL" id="SWJQ01000015">
    <property type="protein sequence ID" value="TRZ26201.1"/>
    <property type="molecule type" value="Genomic_DNA"/>
</dbReference>
<feature type="region of interest" description="Disordered" evidence="1">
    <location>
        <begin position="1"/>
        <end position="23"/>
    </location>
</feature>
<dbReference type="Proteomes" id="UP000796761">
    <property type="component" value="Unassembled WGS sequence"/>
</dbReference>
<evidence type="ECO:0000313" key="3">
    <source>
        <dbReference type="Proteomes" id="UP000796761"/>
    </source>
</evidence>
<dbReference type="AlphaFoldDB" id="A0A8K1GYI4"/>